<keyword evidence="4" id="KW-1185">Reference proteome</keyword>
<dbReference type="Pfam" id="PF00400">
    <property type="entry name" value="WD40"/>
    <property type="match status" value="1"/>
</dbReference>
<sequence length="469" mass="53313">MNDQELFDRQMPIVLQEQSVISTEIKFSKDHIEEATENVNFNLNDNEKQMLMSTEVKLDEEKVRFDSSVPEFSNNHDTVLADETNNDKISNDTQDSLIELQNQQNEILTYDWTTPKLICKASKEFASTDNYENFTKGCQWAPDGTCVLVPSEDYRFRLFDLPKELYNGTLPENFEISDFKSSLSIKEGGTIYDFCWFPHMSSWEPSTCCFLSTSQGSPVHLWDAFTGHLRASYRAYNQVDEVEAAISIQFTNGGNQIWTGFKNALRTFDTNNPGRQTSTIYLKKDFPNMSGMVSCIRENPSMAGLIGFGTYSKNIGLYKDGPLCSFKTSSGVTQIEFSPCGTKLYSAVRRSGEFLCWDLRNPGSVLYSLKNRQSDTNQRIQFSLSFSGNEIVSGGTDGALKIWKIPYDVEEELELDPAYKLQMTKDCINGVQLHKSLPLVAVATGTRICDKELDKFRDNGLRFYWLDSR</sequence>
<evidence type="ECO:0000256" key="2">
    <source>
        <dbReference type="ARBA" id="ARBA00041558"/>
    </source>
</evidence>
<proteinExistence type="inferred from homology"/>
<evidence type="ECO:0000313" key="4">
    <source>
        <dbReference type="Proteomes" id="UP001627154"/>
    </source>
</evidence>
<gene>
    <name evidence="3" type="ORF">TKK_002684</name>
</gene>
<name>A0ABD2XIU1_9HYME</name>
<reference evidence="3 4" key="1">
    <citation type="journal article" date="2024" name="bioRxiv">
        <title>A reference genome for Trichogramma kaykai: A tiny desert-dwelling parasitoid wasp with competing sex-ratio distorters.</title>
        <authorList>
            <person name="Culotta J."/>
            <person name="Lindsey A.R."/>
        </authorList>
    </citation>
    <scope>NUCLEOTIDE SEQUENCE [LARGE SCALE GENOMIC DNA]</scope>
    <source>
        <strain evidence="3 4">KSX58</strain>
    </source>
</reference>
<dbReference type="PANTHER" id="PTHR13211:SF0">
    <property type="entry name" value="TELOMERASE CAJAL BODY PROTEIN 1"/>
    <property type="match status" value="1"/>
</dbReference>
<dbReference type="Gene3D" id="2.130.10.10">
    <property type="entry name" value="YVTN repeat-like/Quinoprotein amine dehydrogenase"/>
    <property type="match status" value="1"/>
</dbReference>
<evidence type="ECO:0000256" key="1">
    <source>
        <dbReference type="ARBA" id="ARBA00038279"/>
    </source>
</evidence>
<dbReference type="InterPro" id="IPR036322">
    <property type="entry name" value="WD40_repeat_dom_sf"/>
</dbReference>
<protein>
    <recommendedName>
        <fullName evidence="2">WD repeat-containing protein 79</fullName>
    </recommendedName>
</protein>
<organism evidence="3 4">
    <name type="scientific">Trichogramma kaykai</name>
    <dbReference type="NCBI Taxonomy" id="54128"/>
    <lineage>
        <taxon>Eukaryota</taxon>
        <taxon>Metazoa</taxon>
        <taxon>Ecdysozoa</taxon>
        <taxon>Arthropoda</taxon>
        <taxon>Hexapoda</taxon>
        <taxon>Insecta</taxon>
        <taxon>Pterygota</taxon>
        <taxon>Neoptera</taxon>
        <taxon>Endopterygota</taxon>
        <taxon>Hymenoptera</taxon>
        <taxon>Apocrita</taxon>
        <taxon>Proctotrupomorpha</taxon>
        <taxon>Chalcidoidea</taxon>
        <taxon>Trichogrammatidae</taxon>
        <taxon>Trichogramma</taxon>
    </lineage>
</organism>
<dbReference type="SUPFAM" id="SSF50978">
    <property type="entry name" value="WD40 repeat-like"/>
    <property type="match status" value="1"/>
</dbReference>
<dbReference type="EMBL" id="JBJJXI010000023">
    <property type="protein sequence ID" value="KAL3404621.1"/>
    <property type="molecule type" value="Genomic_DNA"/>
</dbReference>
<dbReference type="InterPro" id="IPR051150">
    <property type="entry name" value="SWT21/TCAB1_mRNA_Telomere"/>
</dbReference>
<dbReference type="Proteomes" id="UP001627154">
    <property type="component" value="Unassembled WGS sequence"/>
</dbReference>
<dbReference type="PANTHER" id="PTHR13211">
    <property type="entry name" value="TELOMERASE CAJAL BODY PROTEIN 1"/>
    <property type="match status" value="1"/>
</dbReference>
<comment type="similarity">
    <text evidence="1">Belongs to the TCAB1 family.</text>
</comment>
<dbReference type="SMART" id="SM00320">
    <property type="entry name" value="WD40"/>
    <property type="match status" value="4"/>
</dbReference>
<comment type="caution">
    <text evidence="3">The sequence shown here is derived from an EMBL/GenBank/DDBJ whole genome shotgun (WGS) entry which is preliminary data.</text>
</comment>
<dbReference type="InterPro" id="IPR015943">
    <property type="entry name" value="WD40/YVTN_repeat-like_dom_sf"/>
</dbReference>
<evidence type="ECO:0000313" key="3">
    <source>
        <dbReference type="EMBL" id="KAL3404621.1"/>
    </source>
</evidence>
<accession>A0ABD2XIU1</accession>
<dbReference type="AlphaFoldDB" id="A0ABD2XIU1"/>
<dbReference type="InterPro" id="IPR001680">
    <property type="entry name" value="WD40_rpt"/>
</dbReference>